<reference evidence="3 4" key="1">
    <citation type="submission" date="2020-08" db="EMBL/GenBank/DDBJ databases">
        <title>Genomic Encyclopedia of Type Strains, Phase IV (KMG-IV): sequencing the most valuable type-strain genomes for metagenomic binning, comparative biology and taxonomic classification.</title>
        <authorList>
            <person name="Goeker M."/>
        </authorList>
    </citation>
    <scope>NUCLEOTIDE SEQUENCE [LARGE SCALE GENOMIC DNA]</scope>
    <source>
        <strain evidence="3 4">DSM 104969</strain>
    </source>
</reference>
<proteinExistence type="predicted"/>
<gene>
    <name evidence="3" type="ORF">GGR21_002725</name>
</gene>
<evidence type="ECO:0000256" key="2">
    <source>
        <dbReference type="SAM" id="SignalP"/>
    </source>
</evidence>
<dbReference type="GO" id="GO:0003677">
    <property type="term" value="F:DNA binding"/>
    <property type="evidence" value="ECO:0007669"/>
    <property type="project" value="UniProtKB-KW"/>
</dbReference>
<evidence type="ECO:0000313" key="3">
    <source>
        <dbReference type="EMBL" id="MBB4036812.1"/>
    </source>
</evidence>
<organism evidence="3 4">
    <name type="scientific">Dysgonomonas hofstadii</name>
    <dbReference type="NCBI Taxonomy" id="637886"/>
    <lineage>
        <taxon>Bacteria</taxon>
        <taxon>Pseudomonadati</taxon>
        <taxon>Bacteroidota</taxon>
        <taxon>Bacteroidia</taxon>
        <taxon>Bacteroidales</taxon>
        <taxon>Dysgonomonadaceae</taxon>
        <taxon>Dysgonomonas</taxon>
    </lineage>
</organism>
<feature type="transmembrane region" description="Helical" evidence="1">
    <location>
        <begin position="204"/>
        <end position="223"/>
    </location>
</feature>
<dbReference type="PANTHER" id="PTHR35807:SF1">
    <property type="entry name" value="TRANSCRIPTIONAL REGULATOR REDD"/>
    <property type="match status" value="1"/>
</dbReference>
<keyword evidence="4" id="KW-1185">Reference proteome</keyword>
<name>A0A840CWG9_9BACT</name>
<keyword evidence="1" id="KW-0812">Transmembrane</keyword>
<keyword evidence="3" id="KW-0238">DNA-binding</keyword>
<protein>
    <submittedName>
        <fullName evidence="3">DNA-binding SARP family transcriptional activator</fullName>
    </submittedName>
</protein>
<evidence type="ECO:0000256" key="1">
    <source>
        <dbReference type="SAM" id="Phobius"/>
    </source>
</evidence>
<comment type="caution">
    <text evidence="3">The sequence shown here is derived from an EMBL/GenBank/DDBJ whole genome shotgun (WGS) entry which is preliminary data.</text>
</comment>
<evidence type="ECO:0000313" key="4">
    <source>
        <dbReference type="Proteomes" id="UP000555103"/>
    </source>
</evidence>
<dbReference type="InterPro" id="IPR051677">
    <property type="entry name" value="AfsR-DnrI-RedD_regulator"/>
</dbReference>
<dbReference type="EMBL" id="JACIEP010000009">
    <property type="protein sequence ID" value="MBB4036812.1"/>
    <property type="molecule type" value="Genomic_DNA"/>
</dbReference>
<feature type="signal peptide" evidence="2">
    <location>
        <begin position="1"/>
        <end position="25"/>
    </location>
</feature>
<dbReference type="GO" id="GO:0006355">
    <property type="term" value="P:regulation of DNA-templated transcription"/>
    <property type="evidence" value="ECO:0007669"/>
    <property type="project" value="TreeGrafter"/>
</dbReference>
<keyword evidence="1" id="KW-1133">Transmembrane helix</keyword>
<dbReference type="AlphaFoldDB" id="A0A840CWG9"/>
<keyword evidence="2" id="KW-0732">Signal</keyword>
<feature type="chain" id="PRO_5032729032" evidence="2">
    <location>
        <begin position="26"/>
        <end position="506"/>
    </location>
</feature>
<dbReference type="PANTHER" id="PTHR35807">
    <property type="entry name" value="TRANSCRIPTIONAL REGULATOR REDD-RELATED"/>
    <property type="match status" value="1"/>
</dbReference>
<dbReference type="RefSeq" id="WP_183307706.1">
    <property type="nucleotide sequence ID" value="NZ_JACIEP010000009.1"/>
</dbReference>
<keyword evidence="1" id="KW-0472">Membrane</keyword>
<sequence length="506" mass="57896">MISKKPILRLLLFFTLLLTGMGLSADDKATQIEQETVSGIELNKNRFFRFNNSIKLSFDASLQKGYQQYLEYLVRITDINKQEINVILSLQNDTPSELLIISKDKLSKHAIGISKDEFLNNVIPFNFIIDLKSDQLTIGIKDTVLIENRLGLKSHTDYKIVLGTVNNRYNTNQNTLSSIKLSNISSDPDLTGEKEINESGNSTLLWVIIIVILDILIFAYIIIKKRKQKILKREQQAVIDGTDPEDDNIIFHPEIDINEIIKVDRSAVFLFKQFEVLDKERNDISFRFTPLLKELFLILLLFSQKDSKGISTGLLRDLLWFDKELQSANNNRAVNIGKLKGILDAVGGYEIVSNPHNIRIEIRDDIYCDYIRIISLLHNESLNREQILELVAIAGRGAFLPECSYEWLDPFKAEISDKLIDNLLNLSELPNIKEDNKLLVQIADTIFNMDELNEKALAIKCIALVNMGKRSIANISYNRFSKDYENLYAMPYPISFSEILNLSLLK</sequence>
<accession>A0A840CWG9</accession>
<dbReference type="Proteomes" id="UP000555103">
    <property type="component" value="Unassembled WGS sequence"/>
</dbReference>